<evidence type="ECO:0000256" key="5">
    <source>
        <dbReference type="PIRSR" id="PIRSR641708-2"/>
    </source>
</evidence>
<protein>
    <submittedName>
        <fullName evidence="8">tRNA pseudouridine synthase A</fullName>
    </submittedName>
</protein>
<dbReference type="InterPro" id="IPR041708">
    <property type="entry name" value="PUS1/PUS2-like"/>
</dbReference>
<evidence type="ECO:0000256" key="4">
    <source>
        <dbReference type="PIRSR" id="PIRSR641708-1"/>
    </source>
</evidence>
<dbReference type="GO" id="GO:0005634">
    <property type="term" value="C:nucleus"/>
    <property type="evidence" value="ECO:0007669"/>
    <property type="project" value="TreeGrafter"/>
</dbReference>
<dbReference type="GO" id="GO:1990481">
    <property type="term" value="P:mRNA pseudouridine synthesis"/>
    <property type="evidence" value="ECO:0007669"/>
    <property type="project" value="TreeGrafter"/>
</dbReference>
<proteinExistence type="inferred from homology"/>
<feature type="compositionally biased region" description="Basic and acidic residues" evidence="6">
    <location>
        <begin position="471"/>
        <end position="507"/>
    </location>
</feature>
<dbReference type="Pfam" id="PF01416">
    <property type="entry name" value="PseudoU_synth_1"/>
    <property type="match status" value="1"/>
</dbReference>
<comment type="similarity">
    <text evidence="1">Belongs to the tRNA pseudouridine synthase TruA family.</text>
</comment>
<dbReference type="SUPFAM" id="SSF55120">
    <property type="entry name" value="Pseudouridine synthase"/>
    <property type="match status" value="1"/>
</dbReference>
<organism evidence="8 9">
    <name type="scientific">Amphibalanus amphitrite</name>
    <name type="common">Striped barnacle</name>
    <name type="synonym">Balanus amphitrite</name>
    <dbReference type="NCBI Taxonomy" id="1232801"/>
    <lineage>
        <taxon>Eukaryota</taxon>
        <taxon>Metazoa</taxon>
        <taxon>Ecdysozoa</taxon>
        <taxon>Arthropoda</taxon>
        <taxon>Crustacea</taxon>
        <taxon>Multicrustacea</taxon>
        <taxon>Cirripedia</taxon>
        <taxon>Thoracica</taxon>
        <taxon>Thoracicalcarea</taxon>
        <taxon>Balanomorpha</taxon>
        <taxon>Balanoidea</taxon>
        <taxon>Balanidae</taxon>
        <taxon>Amphibalaninae</taxon>
        <taxon>Amphibalanus</taxon>
    </lineage>
</organism>
<accession>A0A6A4WR98</accession>
<feature type="active site" description="Nucleophile" evidence="4">
    <location>
        <position position="107"/>
    </location>
</feature>
<sequence>MIYRWPSHWGRTGLRQLVGRRARGCASLPEAASVRAEEAPPRGPSRLRQVALLVAYHGDQYYGMELLRNSGFPTVEEALFTALRRSGAVAAGGAPFPPHYSRASRTDRGVSALGQVVSLRMRVWDGVLDDINCHLPADIRVCSLRRVPPRFSAQTLCDDRLYSYTLPTFAFTPMEEPVSLSYRVPECRLREVRQLLRQYVGSHSFHSFSPGGDPNAAQMTRSVMSVEVDEPYLTHGLEFTNIWIRGRSFVLSQIRRMVGLAVAVCRGAAGRHAVTDALGHRRLTATTAPGLGLILRRATFETVADAPWNAHGPVRWGADSAETVSRMERRLMEHIYSTEAEHMVTFRYLDGLLHNRIGVPVRSSSRSRSPLGYALTLTLDYNSARKTDVTTVTPGPSEVTEVTPGPSEVTEVTPDPSEVTEVTPEPSEVTKAHPDPSEVTKVEPDSLGVTKAKPDPSEVTEVTPDPSEVTKISRDPSEVTKAKPDPSDVTEAKPDPSEVTEVKRDPSEVTTTKSDPSEVATRDQR</sequence>
<evidence type="ECO:0000256" key="3">
    <source>
        <dbReference type="ARBA" id="ARBA00023235"/>
    </source>
</evidence>
<dbReference type="Gene3D" id="3.30.70.660">
    <property type="entry name" value="Pseudouridine synthase I, catalytic domain, C-terminal subdomain"/>
    <property type="match status" value="1"/>
</dbReference>
<dbReference type="GO" id="GO:0003723">
    <property type="term" value="F:RNA binding"/>
    <property type="evidence" value="ECO:0007669"/>
    <property type="project" value="InterPro"/>
</dbReference>
<dbReference type="InterPro" id="IPR001406">
    <property type="entry name" value="PsdUridine_synth_TruA"/>
</dbReference>
<dbReference type="Proteomes" id="UP000440578">
    <property type="component" value="Unassembled WGS sequence"/>
</dbReference>
<gene>
    <name evidence="8" type="primary">Pus1_3</name>
    <name evidence="8" type="ORF">FJT64_019075</name>
</gene>
<dbReference type="PANTHER" id="PTHR11142">
    <property type="entry name" value="PSEUDOURIDYLATE SYNTHASE"/>
    <property type="match status" value="1"/>
</dbReference>
<dbReference type="CDD" id="cd02568">
    <property type="entry name" value="PseudoU_synth_PUS1_PUS2"/>
    <property type="match status" value="1"/>
</dbReference>
<dbReference type="InterPro" id="IPR020095">
    <property type="entry name" value="PsdUridine_synth_TruA_C"/>
</dbReference>
<dbReference type="InterPro" id="IPR020094">
    <property type="entry name" value="TruA/RsuA/RluB/E/F_N"/>
</dbReference>
<dbReference type="OrthoDB" id="7777282at2759"/>
<dbReference type="PANTHER" id="PTHR11142:SF4">
    <property type="entry name" value="PSEUDOURIDYLATE SYNTHASE 1 HOMOLOG"/>
    <property type="match status" value="1"/>
</dbReference>
<name>A0A6A4WR98_AMPAM</name>
<dbReference type="AlphaFoldDB" id="A0A6A4WR98"/>
<evidence type="ECO:0000256" key="1">
    <source>
        <dbReference type="ARBA" id="ARBA00009375"/>
    </source>
</evidence>
<feature type="binding site" evidence="5">
    <location>
        <position position="162"/>
    </location>
    <ligand>
        <name>substrate</name>
    </ligand>
</feature>
<keyword evidence="3" id="KW-0413">Isomerase</keyword>
<evidence type="ECO:0000313" key="9">
    <source>
        <dbReference type="Proteomes" id="UP000440578"/>
    </source>
</evidence>
<keyword evidence="9" id="KW-1185">Reference proteome</keyword>
<dbReference type="InterPro" id="IPR020097">
    <property type="entry name" value="PsdUridine_synth_TruA_a/b_dom"/>
</dbReference>
<evidence type="ECO:0000259" key="7">
    <source>
        <dbReference type="Pfam" id="PF01416"/>
    </source>
</evidence>
<comment type="caution">
    <text evidence="8">The sequence shown here is derived from an EMBL/GenBank/DDBJ whole genome shotgun (WGS) entry which is preliminary data.</text>
</comment>
<feature type="domain" description="Pseudouridine synthase I TruA alpha/beta" evidence="7">
    <location>
        <begin position="197"/>
        <end position="300"/>
    </location>
</feature>
<dbReference type="Gene3D" id="3.30.70.580">
    <property type="entry name" value="Pseudouridine synthase I, catalytic domain, N-terminal subdomain"/>
    <property type="match status" value="1"/>
</dbReference>
<feature type="compositionally biased region" description="Low complexity" evidence="6">
    <location>
        <begin position="408"/>
        <end position="427"/>
    </location>
</feature>
<dbReference type="EMBL" id="VIIS01000371">
    <property type="protein sequence ID" value="KAF0309817.1"/>
    <property type="molecule type" value="Genomic_DNA"/>
</dbReference>
<reference evidence="8 9" key="1">
    <citation type="submission" date="2019-07" db="EMBL/GenBank/DDBJ databases">
        <title>Draft genome assembly of a fouling barnacle, Amphibalanus amphitrite (Darwin, 1854): The first reference genome for Thecostraca.</title>
        <authorList>
            <person name="Kim W."/>
        </authorList>
    </citation>
    <scope>NUCLEOTIDE SEQUENCE [LARGE SCALE GENOMIC DNA]</scope>
    <source>
        <strain evidence="8">SNU_AA5</strain>
        <tissue evidence="8">Soma without cirri and trophi</tissue>
    </source>
</reference>
<evidence type="ECO:0000256" key="2">
    <source>
        <dbReference type="ARBA" id="ARBA00022694"/>
    </source>
</evidence>
<feature type="compositionally biased region" description="Basic and acidic residues" evidence="6">
    <location>
        <begin position="428"/>
        <end position="444"/>
    </location>
</feature>
<evidence type="ECO:0000313" key="8">
    <source>
        <dbReference type="EMBL" id="KAF0309817.1"/>
    </source>
</evidence>
<dbReference type="FunFam" id="3.30.70.660:FF:000002">
    <property type="entry name" value="tRNA pseudouridine synthase"/>
    <property type="match status" value="1"/>
</dbReference>
<dbReference type="InterPro" id="IPR020103">
    <property type="entry name" value="PsdUridine_synth_cat_dom_sf"/>
</dbReference>
<dbReference type="GO" id="GO:0009982">
    <property type="term" value="F:pseudouridine synthase activity"/>
    <property type="evidence" value="ECO:0007669"/>
    <property type="project" value="InterPro"/>
</dbReference>
<feature type="region of interest" description="Disordered" evidence="6">
    <location>
        <begin position="388"/>
        <end position="525"/>
    </location>
</feature>
<evidence type="ECO:0000256" key="6">
    <source>
        <dbReference type="SAM" id="MobiDB-lite"/>
    </source>
</evidence>
<dbReference type="GO" id="GO:0031119">
    <property type="term" value="P:tRNA pseudouridine synthesis"/>
    <property type="evidence" value="ECO:0007669"/>
    <property type="project" value="InterPro"/>
</dbReference>
<keyword evidence="2" id="KW-0819">tRNA processing</keyword>